<evidence type="ECO:0000256" key="2">
    <source>
        <dbReference type="ARBA" id="ARBA00022737"/>
    </source>
</evidence>
<keyword evidence="9" id="KW-1185">Reference proteome</keyword>
<evidence type="ECO:0000256" key="1">
    <source>
        <dbReference type="ARBA" id="ARBA00022723"/>
    </source>
</evidence>
<dbReference type="PANTHER" id="PTHR24408">
    <property type="entry name" value="ZINC FINGER PROTEIN"/>
    <property type="match status" value="1"/>
</dbReference>
<organism evidence="8 9">
    <name type="scientific">Toxocara canis</name>
    <name type="common">Canine roundworm</name>
    <dbReference type="NCBI Taxonomy" id="6265"/>
    <lineage>
        <taxon>Eukaryota</taxon>
        <taxon>Metazoa</taxon>
        <taxon>Ecdysozoa</taxon>
        <taxon>Nematoda</taxon>
        <taxon>Chromadorea</taxon>
        <taxon>Rhabditida</taxon>
        <taxon>Spirurina</taxon>
        <taxon>Ascaridomorpha</taxon>
        <taxon>Ascaridoidea</taxon>
        <taxon>Toxocaridae</taxon>
        <taxon>Toxocara</taxon>
    </lineage>
</organism>
<evidence type="ECO:0000313" key="9">
    <source>
        <dbReference type="Proteomes" id="UP000031036"/>
    </source>
</evidence>
<feature type="domain" description="C2H2-type" evidence="7">
    <location>
        <begin position="221"/>
        <end position="249"/>
    </location>
</feature>
<evidence type="ECO:0000313" key="8">
    <source>
        <dbReference type="EMBL" id="KHN75747.1"/>
    </source>
</evidence>
<evidence type="ECO:0000256" key="3">
    <source>
        <dbReference type="ARBA" id="ARBA00022771"/>
    </source>
</evidence>
<evidence type="ECO:0000256" key="6">
    <source>
        <dbReference type="SAM" id="MobiDB-lite"/>
    </source>
</evidence>
<dbReference type="EMBL" id="JPKZ01002627">
    <property type="protein sequence ID" value="KHN75747.1"/>
    <property type="molecule type" value="Genomic_DNA"/>
</dbReference>
<dbReference type="OrthoDB" id="3437960at2759"/>
<comment type="caution">
    <text evidence="8">The sequence shown here is derived from an EMBL/GenBank/DDBJ whole genome shotgun (WGS) entry which is preliminary data.</text>
</comment>
<dbReference type="OMA" id="LCPERFN"/>
<evidence type="ECO:0000259" key="7">
    <source>
        <dbReference type="PROSITE" id="PS50157"/>
    </source>
</evidence>
<dbReference type="PROSITE" id="PS50157">
    <property type="entry name" value="ZINC_FINGER_C2H2_2"/>
    <property type="match status" value="3"/>
</dbReference>
<dbReference type="SMART" id="SM00355">
    <property type="entry name" value="ZnF_C2H2"/>
    <property type="match status" value="5"/>
</dbReference>
<dbReference type="GO" id="GO:0008270">
    <property type="term" value="F:zinc ion binding"/>
    <property type="evidence" value="ECO:0007669"/>
    <property type="project" value="UniProtKB-KW"/>
</dbReference>
<dbReference type="GO" id="GO:0000981">
    <property type="term" value="F:DNA-binding transcription factor activity, RNA polymerase II-specific"/>
    <property type="evidence" value="ECO:0007669"/>
    <property type="project" value="TreeGrafter"/>
</dbReference>
<keyword evidence="3 5" id="KW-0863">Zinc-finger</keyword>
<keyword evidence="4" id="KW-0862">Zinc</keyword>
<feature type="domain" description="C2H2-type" evidence="7">
    <location>
        <begin position="287"/>
        <end position="310"/>
    </location>
</feature>
<protein>
    <submittedName>
        <fullName evidence="8">Putative zinc finger protein F56D1.1</fullName>
    </submittedName>
</protein>
<keyword evidence="1" id="KW-0479">Metal-binding</keyword>
<dbReference type="GO" id="GO:0043565">
    <property type="term" value="F:sequence-specific DNA binding"/>
    <property type="evidence" value="ECO:0007669"/>
    <property type="project" value="TreeGrafter"/>
</dbReference>
<name>A0A0B2V2T2_TOXCA</name>
<dbReference type="PROSITE" id="PS00028">
    <property type="entry name" value="ZINC_FINGER_C2H2_1"/>
    <property type="match status" value="3"/>
</dbReference>
<sequence length="364" mass="40657">MAFAHKTKHQCHLCAYSSSVKAELKKHVVANHENGVKCTIEGCNITIAYNRLKRHVREVHCRDTKVGHTVEAEQLGEMRSLSCGGTSTDECASMAGSHEDPLISNVELQNGSVLDDMANLSCAKKDDASAAMPPQELPDCDFASTDDKTGSSSACSASTSGLVPSCVATCPRVSDCVSEGSFDSERGAEDFSDEDSVMQRTSNEPETKQYVRDDGIRQGDFVCAVCCKRFRSLRDEKRHNRRVHERSYKQPERQRRYRCTERGCERTFSLPAKLREHQAVHRGKAVISCDNCEKYFKSRACYAVHLRRYHQLSIRDVNCSPSFISVLEAEAGKRFDCSNEYSNCDKTSNGLVLSKDFAQTEEFV</sequence>
<dbReference type="InterPro" id="IPR013087">
    <property type="entry name" value="Znf_C2H2_type"/>
</dbReference>
<proteinExistence type="predicted"/>
<dbReference type="Gene3D" id="3.30.160.60">
    <property type="entry name" value="Classic Zinc Finger"/>
    <property type="match status" value="1"/>
</dbReference>
<dbReference type="InterPro" id="IPR036236">
    <property type="entry name" value="Znf_C2H2_sf"/>
</dbReference>
<dbReference type="STRING" id="6265.A0A0B2V2T2"/>
<evidence type="ECO:0000256" key="4">
    <source>
        <dbReference type="ARBA" id="ARBA00022833"/>
    </source>
</evidence>
<gene>
    <name evidence="8" type="primary">F56D1.1</name>
    <name evidence="8" type="ORF">Tcan_05862</name>
</gene>
<feature type="domain" description="C2H2-type" evidence="7">
    <location>
        <begin position="257"/>
        <end position="286"/>
    </location>
</feature>
<dbReference type="GO" id="GO:0005634">
    <property type="term" value="C:nucleus"/>
    <property type="evidence" value="ECO:0007669"/>
    <property type="project" value="TreeGrafter"/>
</dbReference>
<feature type="region of interest" description="Disordered" evidence="6">
    <location>
        <begin position="180"/>
        <end position="208"/>
    </location>
</feature>
<dbReference type="SUPFAM" id="SSF57667">
    <property type="entry name" value="beta-beta-alpha zinc fingers"/>
    <property type="match status" value="1"/>
</dbReference>
<evidence type="ECO:0000256" key="5">
    <source>
        <dbReference type="PROSITE-ProRule" id="PRU00042"/>
    </source>
</evidence>
<reference evidence="8 9" key="1">
    <citation type="submission" date="2014-11" db="EMBL/GenBank/DDBJ databases">
        <title>Genetic blueprint of the zoonotic pathogen Toxocara canis.</title>
        <authorList>
            <person name="Zhu X.-Q."/>
            <person name="Korhonen P.K."/>
            <person name="Cai H."/>
            <person name="Young N.D."/>
            <person name="Nejsum P."/>
            <person name="von Samson-Himmelstjerna G."/>
            <person name="Boag P.R."/>
            <person name="Tan P."/>
            <person name="Li Q."/>
            <person name="Min J."/>
            <person name="Yang Y."/>
            <person name="Wang X."/>
            <person name="Fang X."/>
            <person name="Hall R.S."/>
            <person name="Hofmann A."/>
            <person name="Sternberg P.W."/>
            <person name="Jex A.R."/>
            <person name="Gasser R.B."/>
        </authorList>
    </citation>
    <scope>NUCLEOTIDE SEQUENCE [LARGE SCALE GENOMIC DNA]</scope>
    <source>
        <strain evidence="8">PN_DK_2014</strain>
    </source>
</reference>
<keyword evidence="2" id="KW-0677">Repeat</keyword>
<dbReference type="AlphaFoldDB" id="A0A0B2V2T2"/>
<dbReference type="Proteomes" id="UP000031036">
    <property type="component" value="Unassembled WGS sequence"/>
</dbReference>
<dbReference type="PANTHER" id="PTHR24408:SF58">
    <property type="entry name" value="TRANSCRIPTION FACTOR (TFIIIA), PUTATIVE (AFU_ORTHOLOGUE AFUA_1G05150)-RELATED"/>
    <property type="match status" value="1"/>
</dbReference>
<accession>A0A0B2V2T2</accession>